<keyword evidence="1" id="KW-0812">Transmembrane</keyword>
<name>A0A4P9W293_9FUNG</name>
<feature type="non-terminal residue" evidence="2">
    <location>
        <position position="1"/>
    </location>
</feature>
<reference evidence="3" key="1">
    <citation type="journal article" date="2018" name="Nat. Microbiol.">
        <title>Leveraging single-cell genomics to expand the fungal tree of life.</title>
        <authorList>
            <person name="Ahrendt S.R."/>
            <person name="Quandt C.A."/>
            <person name="Ciobanu D."/>
            <person name="Clum A."/>
            <person name="Salamov A."/>
            <person name="Andreopoulos B."/>
            <person name="Cheng J.F."/>
            <person name="Woyke T."/>
            <person name="Pelin A."/>
            <person name="Henrissat B."/>
            <person name="Reynolds N.K."/>
            <person name="Benny G.L."/>
            <person name="Smith M.E."/>
            <person name="James T.Y."/>
            <person name="Grigoriev I.V."/>
        </authorList>
    </citation>
    <scope>NUCLEOTIDE SEQUENCE [LARGE SCALE GENOMIC DNA]</scope>
</reference>
<sequence>LQRWLVHWTVMGFFTAFEILGDALVFWVPGYYEAKLVFVLWLVNPYSEGSWHIYRLWLQPTLERHERDIDRAIDDA</sequence>
<dbReference type="PANTHER" id="PTHR12300">
    <property type="entry name" value="HVA22-LIKE PROTEINS"/>
    <property type="match status" value="1"/>
</dbReference>
<dbReference type="GO" id="GO:0016020">
    <property type="term" value="C:membrane"/>
    <property type="evidence" value="ECO:0007669"/>
    <property type="project" value="UniProtKB-SubCell"/>
</dbReference>
<dbReference type="EMBL" id="KZ999805">
    <property type="protein sequence ID" value="RKO84720.1"/>
    <property type="molecule type" value="Genomic_DNA"/>
</dbReference>
<keyword evidence="1" id="KW-0472">Membrane</keyword>
<comment type="caution">
    <text evidence="1">Lacks conserved residue(s) required for the propagation of feature annotation.</text>
</comment>
<accession>A0A4P9W293</accession>
<dbReference type="Proteomes" id="UP000269721">
    <property type="component" value="Unassembled WGS sequence"/>
</dbReference>
<dbReference type="PANTHER" id="PTHR12300:SF117">
    <property type="entry name" value="LP05237P-RELATED"/>
    <property type="match status" value="1"/>
</dbReference>
<keyword evidence="2" id="KW-0808">Transferase</keyword>
<gene>
    <name evidence="2" type="ORF">BDK51DRAFT_3128</name>
</gene>
<evidence type="ECO:0000313" key="3">
    <source>
        <dbReference type="Proteomes" id="UP000269721"/>
    </source>
</evidence>
<dbReference type="Pfam" id="PF03134">
    <property type="entry name" value="TB2_DP1_HVA22"/>
    <property type="match status" value="1"/>
</dbReference>
<feature type="non-terminal residue" evidence="2">
    <location>
        <position position="76"/>
    </location>
</feature>
<proteinExistence type="inferred from homology"/>
<comment type="similarity">
    <text evidence="1">Belongs to the DP1 family.</text>
</comment>
<feature type="transmembrane region" description="Helical" evidence="1">
    <location>
        <begin position="6"/>
        <end position="28"/>
    </location>
</feature>
<keyword evidence="3" id="KW-1185">Reference proteome</keyword>
<dbReference type="GO" id="GO:0032259">
    <property type="term" value="P:methylation"/>
    <property type="evidence" value="ECO:0007669"/>
    <property type="project" value="UniProtKB-KW"/>
</dbReference>
<protein>
    <recommendedName>
        <fullName evidence="1">Protein YOP1</fullName>
    </recommendedName>
</protein>
<organism evidence="2 3">
    <name type="scientific">Blyttiomyces helicus</name>
    <dbReference type="NCBI Taxonomy" id="388810"/>
    <lineage>
        <taxon>Eukaryota</taxon>
        <taxon>Fungi</taxon>
        <taxon>Fungi incertae sedis</taxon>
        <taxon>Chytridiomycota</taxon>
        <taxon>Chytridiomycota incertae sedis</taxon>
        <taxon>Chytridiomycetes</taxon>
        <taxon>Chytridiomycetes incertae sedis</taxon>
        <taxon>Blyttiomyces</taxon>
    </lineage>
</organism>
<dbReference type="AlphaFoldDB" id="A0A4P9W293"/>
<comment type="subcellular location">
    <subcellularLocation>
        <location evidence="1">Membrane</location>
        <topology evidence="1">Multi-pass membrane protein</topology>
    </subcellularLocation>
</comment>
<keyword evidence="2" id="KW-0489">Methyltransferase</keyword>
<evidence type="ECO:0000256" key="1">
    <source>
        <dbReference type="RuleBase" id="RU362006"/>
    </source>
</evidence>
<keyword evidence="1" id="KW-1133">Transmembrane helix</keyword>
<evidence type="ECO:0000313" key="2">
    <source>
        <dbReference type="EMBL" id="RKO84720.1"/>
    </source>
</evidence>
<dbReference type="GO" id="GO:0008168">
    <property type="term" value="F:methyltransferase activity"/>
    <property type="evidence" value="ECO:0007669"/>
    <property type="project" value="UniProtKB-KW"/>
</dbReference>
<dbReference type="InterPro" id="IPR004345">
    <property type="entry name" value="TB2_DP1_HVA22"/>
</dbReference>
<dbReference type="OrthoDB" id="434647at2759"/>